<dbReference type="SUPFAM" id="SSF81606">
    <property type="entry name" value="PP2C-like"/>
    <property type="match status" value="1"/>
</dbReference>
<protein>
    <submittedName>
        <fullName evidence="3">Serine/threonine-protein phosphatase</fullName>
    </submittedName>
</protein>
<evidence type="ECO:0000313" key="4">
    <source>
        <dbReference type="Proteomes" id="UP000604001"/>
    </source>
</evidence>
<accession>A0ABR6UBQ2</accession>
<reference evidence="3 4" key="1">
    <citation type="submission" date="2020-08" db="EMBL/GenBank/DDBJ databases">
        <title>novel species in genus Nocardioides.</title>
        <authorList>
            <person name="Zhang G."/>
        </authorList>
    </citation>
    <scope>NUCLEOTIDE SEQUENCE [LARGE SCALE GENOMIC DNA]</scope>
    <source>
        <strain evidence="3 4">SC8A-24</strain>
    </source>
</reference>
<name>A0ABR6UBQ2_9ACTN</name>
<dbReference type="Proteomes" id="UP000604001">
    <property type="component" value="Unassembled WGS sequence"/>
</dbReference>
<dbReference type="InterPro" id="IPR001932">
    <property type="entry name" value="PPM-type_phosphatase-like_dom"/>
</dbReference>
<dbReference type="Pfam" id="PF07228">
    <property type="entry name" value="SpoIIE"/>
    <property type="match status" value="1"/>
</dbReference>
<proteinExistence type="predicted"/>
<dbReference type="InterPro" id="IPR052016">
    <property type="entry name" value="Bact_Sigma-Reg"/>
</dbReference>
<evidence type="ECO:0000256" key="1">
    <source>
        <dbReference type="ARBA" id="ARBA00022801"/>
    </source>
</evidence>
<feature type="domain" description="PPM-type phosphatase" evidence="2">
    <location>
        <begin position="6"/>
        <end position="147"/>
    </location>
</feature>
<evidence type="ECO:0000313" key="3">
    <source>
        <dbReference type="EMBL" id="MBC2961862.1"/>
    </source>
</evidence>
<dbReference type="EMBL" id="JACMYC010000013">
    <property type="protein sequence ID" value="MBC2961862.1"/>
    <property type="molecule type" value="Genomic_DNA"/>
</dbReference>
<dbReference type="Gene3D" id="3.60.40.10">
    <property type="entry name" value="PPM-type phosphatase domain"/>
    <property type="match status" value="1"/>
</dbReference>
<comment type="caution">
    <text evidence="3">The sequence shown here is derived from an EMBL/GenBank/DDBJ whole genome shotgun (WGS) entry which is preliminary data.</text>
</comment>
<keyword evidence="1" id="KW-0378">Hydrolase</keyword>
<gene>
    <name evidence="3" type="ORF">H7344_16305</name>
</gene>
<dbReference type="PANTHER" id="PTHR43156">
    <property type="entry name" value="STAGE II SPORULATION PROTEIN E-RELATED"/>
    <property type="match status" value="1"/>
</dbReference>
<organism evidence="3 4">
    <name type="scientific">Nocardioides deserti</name>
    <dbReference type="NCBI Taxonomy" id="1588644"/>
    <lineage>
        <taxon>Bacteria</taxon>
        <taxon>Bacillati</taxon>
        <taxon>Actinomycetota</taxon>
        <taxon>Actinomycetes</taxon>
        <taxon>Propionibacteriales</taxon>
        <taxon>Nocardioidaceae</taxon>
        <taxon>Nocardioides</taxon>
    </lineage>
</organism>
<evidence type="ECO:0000259" key="2">
    <source>
        <dbReference type="Pfam" id="PF07228"/>
    </source>
</evidence>
<dbReference type="PANTHER" id="PTHR43156:SF2">
    <property type="entry name" value="STAGE II SPORULATION PROTEIN E"/>
    <property type="match status" value="1"/>
</dbReference>
<keyword evidence="4" id="KW-1185">Reference proteome</keyword>
<dbReference type="InterPro" id="IPR036457">
    <property type="entry name" value="PPM-type-like_dom_sf"/>
</dbReference>
<sequence length="160" mass="17408">MAQGAREGGFSTGLLAELDTTTGELRWVNAGHPDPLLLREGRLVRMLETPHALPFGLNEAITGSQDFVVGSEMLQPDDLVLLHTDGVVEARSADGEYFGAERLVDLVTRNLAAGLPAPETVRRLVRSLLEHQDARLEDDATLALLQWRPTAPERLAPPTP</sequence>